<organism evidence="2 3">
    <name type="scientific">Bombardia bombarda</name>
    <dbReference type="NCBI Taxonomy" id="252184"/>
    <lineage>
        <taxon>Eukaryota</taxon>
        <taxon>Fungi</taxon>
        <taxon>Dikarya</taxon>
        <taxon>Ascomycota</taxon>
        <taxon>Pezizomycotina</taxon>
        <taxon>Sordariomycetes</taxon>
        <taxon>Sordariomycetidae</taxon>
        <taxon>Sordariales</taxon>
        <taxon>Lasiosphaeriaceae</taxon>
        <taxon>Bombardia</taxon>
    </lineage>
</organism>
<reference evidence="2" key="1">
    <citation type="submission" date="2023-06" db="EMBL/GenBank/DDBJ databases">
        <title>Genome-scale phylogeny and comparative genomics of the fungal order Sordariales.</title>
        <authorList>
            <consortium name="Lawrence Berkeley National Laboratory"/>
            <person name="Hensen N."/>
            <person name="Bonometti L."/>
            <person name="Westerberg I."/>
            <person name="Brannstrom I.O."/>
            <person name="Guillou S."/>
            <person name="Cros-Aarteil S."/>
            <person name="Calhoun S."/>
            <person name="Haridas S."/>
            <person name="Kuo A."/>
            <person name="Mondo S."/>
            <person name="Pangilinan J."/>
            <person name="Riley R."/>
            <person name="LaButti K."/>
            <person name="Andreopoulos B."/>
            <person name="Lipzen A."/>
            <person name="Chen C."/>
            <person name="Yanf M."/>
            <person name="Daum C."/>
            <person name="Ng V."/>
            <person name="Clum A."/>
            <person name="Steindorff A."/>
            <person name="Ohm R."/>
            <person name="Martin F."/>
            <person name="Silar P."/>
            <person name="Natvig D."/>
            <person name="Lalanne C."/>
            <person name="Gautier V."/>
            <person name="Ament-velasquez S.L."/>
            <person name="Kruys A."/>
            <person name="Hutchinson M.I."/>
            <person name="Powell A.J."/>
            <person name="Barry K."/>
            <person name="Miller A.N."/>
            <person name="Grigoriev I.V."/>
            <person name="Debuchy R."/>
            <person name="Gladieux P."/>
            <person name="Thoren M.H."/>
            <person name="Johannesson H."/>
        </authorList>
    </citation>
    <scope>NUCLEOTIDE SEQUENCE</scope>
    <source>
        <strain evidence="2">SMH3391-2</strain>
    </source>
</reference>
<feature type="region of interest" description="Disordered" evidence="1">
    <location>
        <begin position="1"/>
        <end position="66"/>
    </location>
</feature>
<evidence type="ECO:0000313" key="3">
    <source>
        <dbReference type="Proteomes" id="UP001174934"/>
    </source>
</evidence>
<comment type="caution">
    <text evidence="2">The sequence shown here is derived from an EMBL/GenBank/DDBJ whole genome shotgun (WGS) entry which is preliminary data.</text>
</comment>
<proteinExistence type="predicted"/>
<dbReference type="AlphaFoldDB" id="A0AA39U340"/>
<protein>
    <submittedName>
        <fullName evidence="2">Uncharacterized protein</fullName>
    </submittedName>
</protein>
<dbReference type="Proteomes" id="UP001174934">
    <property type="component" value="Unassembled WGS sequence"/>
</dbReference>
<sequence>MGSAMSRCTTKNTHATPGFSEASQRFLEKQPNWLVPPSRWRSRSSTHHSPRYRTPTPYPKDDRQKVTEDDIINISEKAAIIDTTHIEVAEAPLRRGCRQQQHKYKPLQSQPLPQSHPAAVTITWDRHPRQNRFDRIS</sequence>
<keyword evidence="3" id="KW-1185">Reference proteome</keyword>
<dbReference type="EMBL" id="JAULSR010000011">
    <property type="protein sequence ID" value="KAK0609990.1"/>
    <property type="molecule type" value="Genomic_DNA"/>
</dbReference>
<evidence type="ECO:0000313" key="2">
    <source>
        <dbReference type="EMBL" id="KAK0609990.1"/>
    </source>
</evidence>
<feature type="compositionally biased region" description="Polar residues" evidence="1">
    <location>
        <begin position="1"/>
        <end position="15"/>
    </location>
</feature>
<evidence type="ECO:0000256" key="1">
    <source>
        <dbReference type="SAM" id="MobiDB-lite"/>
    </source>
</evidence>
<name>A0AA39U340_9PEZI</name>
<accession>A0AA39U340</accession>
<gene>
    <name evidence="2" type="ORF">B0T17DRAFT_124388</name>
</gene>
<feature type="compositionally biased region" description="Basic residues" evidence="1">
    <location>
        <begin position="40"/>
        <end position="51"/>
    </location>
</feature>